<dbReference type="GO" id="GO:0016020">
    <property type="term" value="C:membrane"/>
    <property type="evidence" value="ECO:0007669"/>
    <property type="project" value="UniProtKB-SubCell"/>
</dbReference>
<keyword evidence="9" id="KW-1185">Reference proteome</keyword>
<comment type="similarity">
    <text evidence="7">Belongs to the chitin synthase family.</text>
</comment>
<feature type="transmembrane region" description="Helical" evidence="7">
    <location>
        <begin position="296"/>
        <end position="321"/>
    </location>
</feature>
<dbReference type="GO" id="GO:0030428">
    <property type="term" value="C:cell septum"/>
    <property type="evidence" value="ECO:0007669"/>
    <property type="project" value="TreeGrafter"/>
</dbReference>
<keyword evidence="7" id="KW-0961">Cell wall biogenesis/degradation</keyword>
<gene>
    <name evidence="8" type="ORF">Amon01_000915400</name>
</gene>
<dbReference type="AlphaFoldDB" id="A0A9W6SYY4"/>
<keyword evidence="6 7" id="KW-0472">Membrane</keyword>
<name>A0A9W6SYY4_AMBMO</name>
<feature type="transmembrane region" description="Helical" evidence="7">
    <location>
        <begin position="155"/>
        <end position="174"/>
    </location>
</feature>
<evidence type="ECO:0000256" key="1">
    <source>
        <dbReference type="ARBA" id="ARBA00004141"/>
    </source>
</evidence>
<keyword evidence="5 7" id="KW-1133">Transmembrane helix</keyword>
<dbReference type="SUPFAM" id="SSF53448">
    <property type="entry name" value="Nucleotide-diphospho-sugar transferases"/>
    <property type="match status" value="1"/>
</dbReference>
<organism evidence="8 9">
    <name type="scientific">Ambrosiozyma monospora</name>
    <name type="common">Yeast</name>
    <name type="synonym">Endomycopsis monosporus</name>
    <dbReference type="NCBI Taxonomy" id="43982"/>
    <lineage>
        <taxon>Eukaryota</taxon>
        <taxon>Fungi</taxon>
        <taxon>Dikarya</taxon>
        <taxon>Ascomycota</taxon>
        <taxon>Saccharomycotina</taxon>
        <taxon>Pichiomycetes</taxon>
        <taxon>Pichiales</taxon>
        <taxon>Pichiaceae</taxon>
        <taxon>Ambrosiozyma</taxon>
    </lineage>
</organism>
<keyword evidence="7" id="KW-1003">Cell membrane</keyword>
<dbReference type="PANTHER" id="PTHR22914:SF38">
    <property type="entry name" value="CHITIN SYNTHASE 2"/>
    <property type="match status" value="1"/>
</dbReference>
<dbReference type="Proteomes" id="UP001165063">
    <property type="component" value="Unassembled WGS sequence"/>
</dbReference>
<keyword evidence="4 7" id="KW-0812">Transmembrane</keyword>
<accession>A0A9W6SYY4</accession>
<dbReference type="GO" id="GO:0071944">
    <property type="term" value="C:cell periphery"/>
    <property type="evidence" value="ECO:0007669"/>
    <property type="project" value="TreeGrafter"/>
</dbReference>
<dbReference type="GO" id="GO:0004100">
    <property type="term" value="F:chitin synthase activity"/>
    <property type="evidence" value="ECO:0007669"/>
    <property type="project" value="UniProtKB-EC"/>
</dbReference>
<keyword evidence="3 7" id="KW-0328">Glycosyltransferase</keyword>
<dbReference type="EMBL" id="BSXU01009936">
    <property type="protein sequence ID" value="GME70245.1"/>
    <property type="molecule type" value="Genomic_DNA"/>
</dbReference>
<comment type="subcellular location">
    <subcellularLocation>
        <location evidence="7">Cell membrane</location>
        <topology evidence="7">Multi-pass membrane protein</topology>
    </subcellularLocation>
    <subcellularLocation>
        <location evidence="1">Membrane</location>
        <topology evidence="1">Multi-pass membrane protein</topology>
    </subcellularLocation>
</comment>
<protein>
    <recommendedName>
        <fullName evidence="2 7">Chitin synthase</fullName>
        <ecNumber evidence="2 7">2.4.1.16</ecNumber>
    </recommendedName>
</protein>
<dbReference type="EC" id="2.4.1.16" evidence="2 7"/>
<feature type="transmembrane region" description="Helical" evidence="7">
    <location>
        <begin position="333"/>
        <end position="350"/>
    </location>
</feature>
<keyword evidence="7" id="KW-0808">Transferase</keyword>
<proteinExistence type="inferred from homology"/>
<evidence type="ECO:0000313" key="9">
    <source>
        <dbReference type="Proteomes" id="UP001165063"/>
    </source>
</evidence>
<evidence type="ECO:0000256" key="6">
    <source>
        <dbReference type="ARBA" id="ARBA00023136"/>
    </source>
</evidence>
<dbReference type="InterPro" id="IPR004835">
    <property type="entry name" value="Chitin_synth"/>
</dbReference>
<feature type="transmembrane region" description="Helical" evidence="7">
    <location>
        <begin position="259"/>
        <end position="284"/>
    </location>
</feature>
<dbReference type="InterPro" id="IPR029044">
    <property type="entry name" value="Nucleotide-diphossugar_trans"/>
</dbReference>
<reference evidence="8" key="1">
    <citation type="submission" date="2023-04" db="EMBL/GenBank/DDBJ databases">
        <title>Ambrosiozyma monospora NBRC 1965.</title>
        <authorList>
            <person name="Ichikawa N."/>
            <person name="Sato H."/>
            <person name="Tonouchi N."/>
        </authorList>
    </citation>
    <scope>NUCLEOTIDE SEQUENCE</scope>
    <source>
        <strain evidence="8">NBRC 1965</strain>
    </source>
</reference>
<comment type="function">
    <text evidence="7">Polymerizes chitin, a structural polymer of the cell wall and septum, by transferring the sugar moiety of UDP-GlcNAc to the non-reducing end of the growing chitin polymer.</text>
</comment>
<feature type="transmembrane region" description="Helical" evidence="7">
    <location>
        <begin position="228"/>
        <end position="247"/>
    </location>
</feature>
<evidence type="ECO:0000256" key="2">
    <source>
        <dbReference type="ARBA" id="ARBA00012543"/>
    </source>
</evidence>
<dbReference type="GO" id="GO:0006031">
    <property type="term" value="P:chitin biosynthetic process"/>
    <property type="evidence" value="ECO:0007669"/>
    <property type="project" value="TreeGrafter"/>
</dbReference>
<sequence length="403" mass="45378">MLRRLTLIDDSNTAGAAGQIIAMKGKFWSKLINPLVGSQNFEYKMSNILDKPFESAFGYISVLPGALSAYRYTALKNHADETGPLCSYFKGEKSDTDAEADIFTANMYLAEDRILAWELVAKRDAKWVLKYVKDAKGETDVPESLPEFVSQRRRWLNGAFFAALFAQVHFFQIWKTDHSAMRKLFFHLEFLYQFLSLLFSFFSISNFYISFYYLAGALISVNETAGKWGFQILNYICICTLIGMLVISMGNRPQGAPKLFIVAVFLLTVCGCYAIVAGFVFFILQLKNDDAGEISGLTFASMWISMASTYGLYALSSILYLDPWHIITSSAQYFLMLPAYTCLLQIYAFCNTHDVSWGTKGDNAPSSTLGKALIVTDEEGQEIFKLEIVGEQRDIDSMYAENL</sequence>
<dbReference type="OrthoDB" id="26569at2759"/>
<evidence type="ECO:0000313" key="8">
    <source>
        <dbReference type="EMBL" id="GME70245.1"/>
    </source>
</evidence>
<comment type="catalytic activity">
    <reaction evidence="7">
        <text>[(1-&gt;4)-N-acetyl-beta-D-glucosaminyl](n) + UDP-N-acetyl-alpha-D-glucosamine = [(1-&gt;4)-N-acetyl-beta-D-glucosaminyl](n+1) + UDP + H(+)</text>
        <dbReference type="Rhea" id="RHEA:16637"/>
        <dbReference type="Rhea" id="RHEA-COMP:9593"/>
        <dbReference type="Rhea" id="RHEA-COMP:9595"/>
        <dbReference type="ChEBI" id="CHEBI:15378"/>
        <dbReference type="ChEBI" id="CHEBI:17029"/>
        <dbReference type="ChEBI" id="CHEBI:57705"/>
        <dbReference type="ChEBI" id="CHEBI:58223"/>
        <dbReference type="EC" id="2.4.1.16"/>
    </reaction>
</comment>
<evidence type="ECO:0000256" key="5">
    <source>
        <dbReference type="ARBA" id="ARBA00022989"/>
    </source>
</evidence>
<evidence type="ECO:0000256" key="3">
    <source>
        <dbReference type="ARBA" id="ARBA00022676"/>
    </source>
</evidence>
<evidence type="ECO:0000256" key="4">
    <source>
        <dbReference type="ARBA" id="ARBA00022692"/>
    </source>
</evidence>
<dbReference type="PANTHER" id="PTHR22914">
    <property type="entry name" value="CHITIN SYNTHASE"/>
    <property type="match status" value="1"/>
</dbReference>
<comment type="caution">
    <text evidence="8">The sequence shown here is derived from an EMBL/GenBank/DDBJ whole genome shotgun (WGS) entry which is preliminary data.</text>
</comment>
<feature type="transmembrane region" description="Helical" evidence="7">
    <location>
        <begin position="194"/>
        <end position="216"/>
    </location>
</feature>
<dbReference type="Pfam" id="PF01644">
    <property type="entry name" value="Chitin_synth_1"/>
    <property type="match status" value="1"/>
</dbReference>
<evidence type="ECO:0000256" key="7">
    <source>
        <dbReference type="RuleBase" id="RU366040"/>
    </source>
</evidence>